<protein>
    <submittedName>
        <fullName evidence="2">Uncharacterized protein</fullName>
    </submittedName>
</protein>
<sequence>MVFSVMFAVSQVRLALCENAPMEPDDIGEIALHVDGASAIAVGDPVALAALFERLDIDPVGAVPVGQAIVDSVAAVSGMAAIRMTTSGNWFQMTAESLANFKELSQFNPATDGVFSAVFRGSGGRFQAVADLVQTTGINPTSVANFHALSSAIALRMALKKLENLVKTLDVKLDRLLQDARTQEMGNVQGITHVLSKSYAMFEETGKVTTTSWDQVTTHATELAQSHAVALQHIETLAQGLSAGSFKTRLNGAEFAAAGELQHWLVLTAVCLANMARMDALELAHATAHDDEGSATSQAAQIKKASDERWAKTKEKVQTLAEAVASAGRVDALTRVRSPLAAARNEKALEQIQSLLTVFSDALGMTSGSVPIARRAWHGSVKDLAEEVGDGVMGAARTVASGVASAPKMIGTAVEDSVLGLAQTIQSRRESEGQEASSEREVALQPEAEASS</sequence>
<keyword evidence="3" id="KW-1185">Reference proteome</keyword>
<evidence type="ECO:0000313" key="3">
    <source>
        <dbReference type="Proteomes" id="UP000244962"/>
    </source>
</evidence>
<dbReference type="AlphaFoldDB" id="A0A2U1TC18"/>
<dbReference type="EMBL" id="QEFB01000013">
    <property type="protein sequence ID" value="PWC06437.1"/>
    <property type="molecule type" value="Genomic_DNA"/>
</dbReference>
<feature type="compositionally biased region" description="Basic and acidic residues" evidence="1">
    <location>
        <begin position="427"/>
        <end position="442"/>
    </location>
</feature>
<organism evidence="2 3">
    <name type="scientific">Mycetocola zhujimingii</name>
    <dbReference type="NCBI Taxonomy" id="2079792"/>
    <lineage>
        <taxon>Bacteria</taxon>
        <taxon>Bacillati</taxon>
        <taxon>Actinomycetota</taxon>
        <taxon>Actinomycetes</taxon>
        <taxon>Micrococcales</taxon>
        <taxon>Microbacteriaceae</taxon>
        <taxon>Mycetocola</taxon>
    </lineage>
</organism>
<proteinExistence type="predicted"/>
<feature type="region of interest" description="Disordered" evidence="1">
    <location>
        <begin position="425"/>
        <end position="452"/>
    </location>
</feature>
<evidence type="ECO:0000313" key="2">
    <source>
        <dbReference type="EMBL" id="PWC06437.1"/>
    </source>
</evidence>
<name>A0A2U1TC18_9MICO</name>
<reference evidence="3" key="1">
    <citation type="submission" date="2018-04" db="EMBL/GenBank/DDBJ databases">
        <authorList>
            <person name="Liu S."/>
            <person name="Wang Z."/>
            <person name="Li J."/>
        </authorList>
    </citation>
    <scope>NUCLEOTIDE SEQUENCE [LARGE SCALE GENOMIC DNA]</scope>
    <source>
        <strain evidence="3">622</strain>
    </source>
</reference>
<gene>
    <name evidence="2" type="ORF">DF223_12660</name>
</gene>
<dbReference type="Proteomes" id="UP000244962">
    <property type="component" value="Unassembled WGS sequence"/>
</dbReference>
<evidence type="ECO:0000256" key="1">
    <source>
        <dbReference type="SAM" id="MobiDB-lite"/>
    </source>
</evidence>
<comment type="caution">
    <text evidence="2">The sequence shown here is derived from an EMBL/GenBank/DDBJ whole genome shotgun (WGS) entry which is preliminary data.</text>
</comment>
<accession>A0A2U1TC18</accession>